<proteinExistence type="predicted"/>
<organism evidence="2 3">
    <name type="scientific">Bhargavaea cecembensis</name>
    <dbReference type="NCBI Taxonomy" id="394098"/>
    <lineage>
        <taxon>Bacteria</taxon>
        <taxon>Bacillati</taxon>
        <taxon>Bacillota</taxon>
        <taxon>Bacilli</taxon>
        <taxon>Bacillales</taxon>
        <taxon>Caryophanaceae</taxon>
        <taxon>Bhargavaea</taxon>
    </lineage>
</organism>
<dbReference type="AlphaFoldDB" id="A0A161SN90"/>
<name>A0A161SN90_9BACL</name>
<evidence type="ECO:0000313" key="2">
    <source>
        <dbReference type="EMBL" id="KZE36340.1"/>
    </source>
</evidence>
<dbReference type="EMBL" id="LQNT01000013">
    <property type="protein sequence ID" value="KZE36340.1"/>
    <property type="molecule type" value="Genomic_DNA"/>
</dbReference>
<accession>A0A161SN90</accession>
<reference evidence="2 3" key="1">
    <citation type="submission" date="2016-01" db="EMBL/GenBank/DDBJ databases">
        <title>Whole genome sequencing of Bhargavaea cecembensis T14.</title>
        <authorList>
            <person name="Hong K.W."/>
        </authorList>
    </citation>
    <scope>NUCLEOTIDE SEQUENCE [LARGE SCALE GENOMIC DNA]</scope>
    <source>
        <strain evidence="2 3">T14</strain>
    </source>
</reference>
<feature type="compositionally biased region" description="Basic and acidic residues" evidence="1">
    <location>
        <begin position="39"/>
        <end position="65"/>
    </location>
</feature>
<gene>
    <name evidence="2" type="ORF">AV656_14425</name>
</gene>
<feature type="region of interest" description="Disordered" evidence="1">
    <location>
        <begin position="27"/>
        <end position="78"/>
    </location>
</feature>
<protein>
    <submittedName>
        <fullName evidence="2">Uncharacterized protein</fullName>
    </submittedName>
</protein>
<evidence type="ECO:0000313" key="3">
    <source>
        <dbReference type="Proteomes" id="UP000076490"/>
    </source>
</evidence>
<comment type="caution">
    <text evidence="2">The sequence shown here is derived from an EMBL/GenBank/DDBJ whole genome shotgun (WGS) entry which is preliminary data.</text>
</comment>
<evidence type="ECO:0000256" key="1">
    <source>
        <dbReference type="SAM" id="MobiDB-lite"/>
    </source>
</evidence>
<feature type="compositionally biased region" description="Polar residues" evidence="1">
    <location>
        <begin position="66"/>
        <end position="78"/>
    </location>
</feature>
<sequence>MFKIEQSTGPFDSGLCREYFEYYRKEEFPMGDSKSQNNFEEKDRLNEQQRREQEAMKDKAREPNEQNRMINTADNQRK</sequence>
<dbReference type="Proteomes" id="UP000076490">
    <property type="component" value="Unassembled WGS sequence"/>
</dbReference>